<reference evidence="1 2" key="1">
    <citation type="submission" date="2018-10" db="EMBL/GenBank/DDBJ databases">
        <title>Phylogenomics of Brevibacillus.</title>
        <authorList>
            <person name="Dunlap C."/>
        </authorList>
    </citation>
    <scope>NUCLEOTIDE SEQUENCE [LARGE SCALE GENOMIC DNA]</scope>
    <source>
        <strain evidence="1 2">JCM 15716</strain>
    </source>
</reference>
<keyword evidence="2" id="KW-1185">Reference proteome</keyword>
<dbReference type="Proteomes" id="UP000271031">
    <property type="component" value="Unassembled WGS sequence"/>
</dbReference>
<organism evidence="1 2">
    <name type="scientific">Brevibacillus fluminis</name>
    <dbReference type="NCBI Taxonomy" id="511487"/>
    <lineage>
        <taxon>Bacteria</taxon>
        <taxon>Bacillati</taxon>
        <taxon>Bacillota</taxon>
        <taxon>Bacilli</taxon>
        <taxon>Bacillales</taxon>
        <taxon>Paenibacillaceae</taxon>
        <taxon>Brevibacillus</taxon>
    </lineage>
</organism>
<accession>A0A3M8DWT9</accession>
<proteinExistence type="predicted"/>
<comment type="caution">
    <text evidence="1">The sequence shown here is derived from an EMBL/GenBank/DDBJ whole genome shotgun (WGS) entry which is preliminary data.</text>
</comment>
<name>A0A3M8DWT9_9BACL</name>
<evidence type="ECO:0000313" key="1">
    <source>
        <dbReference type="EMBL" id="RNB91989.1"/>
    </source>
</evidence>
<sequence length="119" mass="13107">MSFQTKNLVRDSASLPIPQYFNIGNDSYEPVNGKNGATFVQIKGKAAKEPFSGNTDTTYTFSTAMHEFVIINDGNSELTVGLNGFLFTVKAGELFDEQFEPFSEVTVKTTSPFRAYARG</sequence>
<gene>
    <name evidence="1" type="ORF">EDM56_04345</name>
</gene>
<dbReference type="OrthoDB" id="2477105at2"/>
<dbReference type="AlphaFoldDB" id="A0A3M8DWT9"/>
<dbReference type="EMBL" id="RHHQ01000004">
    <property type="protein sequence ID" value="RNB91989.1"/>
    <property type="molecule type" value="Genomic_DNA"/>
</dbReference>
<dbReference type="RefSeq" id="WP_122916651.1">
    <property type="nucleotide sequence ID" value="NZ_RHHQ01000004.1"/>
</dbReference>
<protein>
    <submittedName>
        <fullName evidence="1">Uncharacterized protein</fullName>
    </submittedName>
</protein>
<evidence type="ECO:0000313" key="2">
    <source>
        <dbReference type="Proteomes" id="UP000271031"/>
    </source>
</evidence>